<evidence type="ECO:0000256" key="10">
    <source>
        <dbReference type="ARBA" id="ARBA00023136"/>
    </source>
</evidence>
<comment type="similarity">
    <text evidence="3">Belongs to the COX16 family.</text>
</comment>
<evidence type="ECO:0000256" key="7">
    <source>
        <dbReference type="ARBA" id="ARBA00022792"/>
    </source>
</evidence>
<dbReference type="AlphaFoldDB" id="A0A7D9CY94"/>
<evidence type="ECO:0000313" key="13">
    <source>
        <dbReference type="Proteomes" id="UP000478008"/>
    </source>
</evidence>
<dbReference type="GO" id="GO:0005743">
    <property type="term" value="C:mitochondrial inner membrane"/>
    <property type="evidence" value="ECO:0007669"/>
    <property type="project" value="UniProtKB-SubCell"/>
</dbReference>
<evidence type="ECO:0000256" key="5">
    <source>
        <dbReference type="ARBA" id="ARBA00019222"/>
    </source>
</evidence>
<organism evidence="12 13">
    <name type="scientific">Dekkera bruxellensis</name>
    <name type="common">Brettanomyces custersii</name>
    <dbReference type="NCBI Taxonomy" id="5007"/>
    <lineage>
        <taxon>Eukaryota</taxon>
        <taxon>Fungi</taxon>
        <taxon>Dikarya</taxon>
        <taxon>Ascomycota</taxon>
        <taxon>Saccharomycotina</taxon>
        <taxon>Pichiomycetes</taxon>
        <taxon>Pichiales</taxon>
        <taxon>Pichiaceae</taxon>
        <taxon>Brettanomyces</taxon>
    </lineage>
</organism>
<proteinExistence type="inferred from homology"/>
<dbReference type="PANTHER" id="PTHR17130">
    <property type="entry name" value="MITOCHONDRIAL OUTER MEMBRANE PROTEIN 25"/>
    <property type="match status" value="1"/>
</dbReference>
<dbReference type="GO" id="GO:0033617">
    <property type="term" value="P:mitochondrial respiratory chain complex IV assembly"/>
    <property type="evidence" value="ECO:0007669"/>
    <property type="project" value="TreeGrafter"/>
</dbReference>
<evidence type="ECO:0000256" key="8">
    <source>
        <dbReference type="ARBA" id="ARBA00022989"/>
    </source>
</evidence>
<evidence type="ECO:0000256" key="1">
    <source>
        <dbReference type="ARBA" id="ARBA00002490"/>
    </source>
</evidence>
<dbReference type="Pfam" id="PF14138">
    <property type="entry name" value="COX16"/>
    <property type="match status" value="1"/>
</dbReference>
<keyword evidence="10 11" id="KW-0472">Membrane</keyword>
<dbReference type="EMBL" id="CABFWN010000002">
    <property type="protein sequence ID" value="VUG17919.1"/>
    <property type="molecule type" value="Genomic_DNA"/>
</dbReference>
<accession>A0A7D9CY94</accession>
<dbReference type="Proteomes" id="UP000478008">
    <property type="component" value="Unassembled WGS sequence"/>
</dbReference>
<dbReference type="PANTHER" id="PTHR17130:SF14">
    <property type="entry name" value="CYTOCHROME C OXIDASE ASSEMBLY PROTEIN COX16 HOMOLOG, MITOCHONDRIAL"/>
    <property type="match status" value="1"/>
</dbReference>
<evidence type="ECO:0000256" key="2">
    <source>
        <dbReference type="ARBA" id="ARBA00004434"/>
    </source>
</evidence>
<evidence type="ECO:0000256" key="9">
    <source>
        <dbReference type="ARBA" id="ARBA00023128"/>
    </source>
</evidence>
<feature type="transmembrane region" description="Helical" evidence="11">
    <location>
        <begin position="35"/>
        <end position="57"/>
    </location>
</feature>
<keyword evidence="13" id="KW-1185">Reference proteome</keyword>
<keyword evidence="6 11" id="KW-0812">Transmembrane</keyword>
<keyword evidence="8 11" id="KW-1133">Transmembrane helix</keyword>
<sequence length="123" mass="14595">MGTFGNREFRTKKQQQERAKSFMGMYTRLVKKNSFIYMGIPMMLSLVFASHVMTNLLSAKFERHDEKVKELDETEALKLATQKKRRVGSINDEYYRLQGFMEESKDYEPKRVKRLPGESENVW</sequence>
<reference evidence="12 13" key="1">
    <citation type="submission" date="2019-07" db="EMBL/GenBank/DDBJ databases">
        <authorList>
            <person name="Friedrich A."/>
            <person name="Schacherer J."/>
        </authorList>
    </citation>
    <scope>NUCLEOTIDE SEQUENCE [LARGE SCALE GENOMIC DNA]</scope>
</reference>
<evidence type="ECO:0000256" key="11">
    <source>
        <dbReference type="SAM" id="Phobius"/>
    </source>
</evidence>
<evidence type="ECO:0000256" key="6">
    <source>
        <dbReference type="ARBA" id="ARBA00022692"/>
    </source>
</evidence>
<protein>
    <recommendedName>
        <fullName evidence="4">Cytochrome c oxidase assembly protein COX16, mitochondrial</fullName>
    </recommendedName>
    <alternativeName>
        <fullName evidence="5">Cytochrome c oxidase assembly protein cox16, mitochondrial</fullName>
    </alternativeName>
</protein>
<evidence type="ECO:0000256" key="3">
    <source>
        <dbReference type="ARBA" id="ARBA00008370"/>
    </source>
</evidence>
<gene>
    <name evidence="12" type="primary">COX16</name>
    <name evidence="12" type="ORF">DEBR0S2_19284G</name>
</gene>
<dbReference type="InterPro" id="IPR020164">
    <property type="entry name" value="Cyt_c_Oxase_assmbl_COX16"/>
</dbReference>
<comment type="subcellular location">
    <subcellularLocation>
        <location evidence="2">Mitochondrion inner membrane</location>
        <topology evidence="2">Single-pass membrane protein</topology>
    </subcellularLocation>
</comment>
<evidence type="ECO:0000313" key="12">
    <source>
        <dbReference type="EMBL" id="VUG17919.1"/>
    </source>
</evidence>
<name>A0A7D9CY94_DEKBR</name>
<keyword evidence="9" id="KW-0496">Mitochondrion</keyword>
<comment type="function">
    <text evidence="1">Required for the assembly of the mitochondrial respiratory chain complex IV (CIV), also known as cytochrome c oxidase. May participate in merging the COX1 and COX2 assembly lines.</text>
</comment>
<evidence type="ECO:0000256" key="4">
    <source>
        <dbReference type="ARBA" id="ARBA00015368"/>
    </source>
</evidence>
<keyword evidence="7" id="KW-0999">Mitochondrion inner membrane</keyword>